<evidence type="ECO:0000259" key="5">
    <source>
        <dbReference type="PROSITE" id="PS50932"/>
    </source>
</evidence>
<evidence type="ECO:0000256" key="3">
    <source>
        <dbReference type="ARBA" id="ARBA00023163"/>
    </source>
</evidence>
<sequence>MHRHRTPARRATSADVARLAGVSRTTVSFVLNDTPSQSISAGTRRRVLDAARELSYAPSAEARALGRGRSTSVLLYLPPAGSLTEDIGVIVERLSVLFSEVGLSMVIHAWTRRPAAQVWSSVTPAAVLAWDLAEDDAERMRRSGVRGVVSWTGSDDMGRWITGLRERDIARVQVQRLVAAGHTHLGYAITGGEHMHGVSQWRFEVLQRECAARGLPRPSALPLPADPRGAADVLLQWRERHPGASGVCAHDTTAALAVLCGMRRLGWKAPADLAIVGVNDSPAAALADPPLTMVALDPEVTARHIVAVINALVRDEPAPSPPDTAGAFTVDRESV</sequence>
<dbReference type="Pfam" id="PF00356">
    <property type="entry name" value="LacI"/>
    <property type="match status" value="1"/>
</dbReference>
<dbReference type="InterPro" id="IPR010982">
    <property type="entry name" value="Lambda_DNA-bd_dom_sf"/>
</dbReference>
<dbReference type="Gene3D" id="3.40.50.2300">
    <property type="match status" value="2"/>
</dbReference>
<dbReference type="STRING" id="223184.AS25_11700"/>
<accession>A0A0B0D6F2</accession>
<name>A0A0B0D6F2_9MICC</name>
<protein>
    <submittedName>
        <fullName evidence="6">LacI family transcriptional regulator</fullName>
    </submittedName>
</protein>
<dbReference type="GO" id="GO:0003700">
    <property type="term" value="F:DNA-binding transcription factor activity"/>
    <property type="evidence" value="ECO:0007669"/>
    <property type="project" value="TreeGrafter"/>
</dbReference>
<evidence type="ECO:0000313" key="6">
    <source>
        <dbReference type="EMBL" id="KHE73556.1"/>
    </source>
</evidence>
<dbReference type="InterPro" id="IPR046335">
    <property type="entry name" value="LacI/GalR-like_sensor"/>
</dbReference>
<keyword evidence="1" id="KW-0805">Transcription regulation</keyword>
<feature type="domain" description="HTH lacI-type" evidence="5">
    <location>
        <begin position="11"/>
        <end position="67"/>
    </location>
</feature>
<keyword evidence="2" id="KW-0238">DNA-binding</keyword>
<comment type="caution">
    <text evidence="6">The sequence shown here is derived from an EMBL/GenBank/DDBJ whole genome shotgun (WGS) entry which is preliminary data.</text>
</comment>
<dbReference type="Proteomes" id="UP000030664">
    <property type="component" value="Unassembled WGS sequence"/>
</dbReference>
<dbReference type="InterPro" id="IPR028082">
    <property type="entry name" value="Peripla_BP_I"/>
</dbReference>
<proteinExistence type="predicted"/>
<dbReference type="EMBL" id="JROM01000055">
    <property type="protein sequence ID" value="KHE73556.1"/>
    <property type="molecule type" value="Genomic_DNA"/>
</dbReference>
<feature type="region of interest" description="Disordered" evidence="4">
    <location>
        <begin position="316"/>
        <end position="335"/>
    </location>
</feature>
<dbReference type="AlphaFoldDB" id="A0A0B0D6F2"/>
<evidence type="ECO:0000256" key="1">
    <source>
        <dbReference type="ARBA" id="ARBA00023015"/>
    </source>
</evidence>
<dbReference type="Gene3D" id="1.10.260.40">
    <property type="entry name" value="lambda repressor-like DNA-binding domains"/>
    <property type="match status" value="1"/>
</dbReference>
<dbReference type="PROSITE" id="PS50932">
    <property type="entry name" value="HTH_LACI_2"/>
    <property type="match status" value="1"/>
</dbReference>
<keyword evidence="3" id="KW-0804">Transcription</keyword>
<dbReference type="eggNOG" id="COG1609">
    <property type="taxonomic scope" value="Bacteria"/>
</dbReference>
<dbReference type="SUPFAM" id="SSF53822">
    <property type="entry name" value="Periplasmic binding protein-like I"/>
    <property type="match status" value="1"/>
</dbReference>
<evidence type="ECO:0000313" key="7">
    <source>
        <dbReference type="Proteomes" id="UP000030664"/>
    </source>
</evidence>
<evidence type="ECO:0000256" key="2">
    <source>
        <dbReference type="ARBA" id="ARBA00023125"/>
    </source>
</evidence>
<dbReference type="Pfam" id="PF13377">
    <property type="entry name" value="Peripla_BP_3"/>
    <property type="match status" value="1"/>
</dbReference>
<dbReference type="InterPro" id="IPR000843">
    <property type="entry name" value="HTH_LacI"/>
</dbReference>
<dbReference type="PANTHER" id="PTHR30146:SF153">
    <property type="entry name" value="LACTOSE OPERON REPRESSOR"/>
    <property type="match status" value="1"/>
</dbReference>
<dbReference type="CDD" id="cd01392">
    <property type="entry name" value="HTH_LacI"/>
    <property type="match status" value="1"/>
</dbReference>
<dbReference type="SMART" id="SM00354">
    <property type="entry name" value="HTH_LACI"/>
    <property type="match status" value="1"/>
</dbReference>
<dbReference type="GO" id="GO:0000976">
    <property type="term" value="F:transcription cis-regulatory region binding"/>
    <property type="evidence" value="ECO:0007669"/>
    <property type="project" value="TreeGrafter"/>
</dbReference>
<evidence type="ECO:0000256" key="4">
    <source>
        <dbReference type="SAM" id="MobiDB-lite"/>
    </source>
</evidence>
<reference evidence="6 7" key="1">
    <citation type="submission" date="2014-09" db="EMBL/GenBank/DDBJ databases">
        <title>High-quality draft genome sequence of Kocuria marina SO9-6, an actinobacterium isolated from a copper mine.</title>
        <authorList>
            <person name="Castro D.B."/>
            <person name="Pereira L.B."/>
            <person name="Silva M.V."/>
            <person name="Silva B.P."/>
            <person name="Zanardi B.R."/>
            <person name="Carlos C."/>
            <person name="Belgini D.R."/>
            <person name="Limache E.G."/>
            <person name="Lacerda G.V."/>
            <person name="Nery M.B."/>
            <person name="Gomes M.B."/>
            <person name="Souza S."/>
            <person name="Silva T.M."/>
            <person name="Rodrigues V.D."/>
            <person name="Paulino L.C."/>
            <person name="Vicentini R."/>
            <person name="Ferraz L.F."/>
            <person name="Ottoboni L.M."/>
        </authorList>
    </citation>
    <scope>NUCLEOTIDE SEQUENCE [LARGE SCALE GENOMIC DNA]</scope>
    <source>
        <strain evidence="6 7">SO9-6</strain>
    </source>
</reference>
<organism evidence="6 7">
    <name type="scientific">Kocuria marina</name>
    <dbReference type="NCBI Taxonomy" id="223184"/>
    <lineage>
        <taxon>Bacteria</taxon>
        <taxon>Bacillati</taxon>
        <taxon>Actinomycetota</taxon>
        <taxon>Actinomycetes</taxon>
        <taxon>Micrococcales</taxon>
        <taxon>Micrococcaceae</taxon>
        <taxon>Kocuria</taxon>
    </lineage>
</organism>
<dbReference type="SUPFAM" id="SSF47413">
    <property type="entry name" value="lambda repressor-like DNA-binding domains"/>
    <property type="match status" value="1"/>
</dbReference>
<gene>
    <name evidence="6" type="ORF">AS25_11700</name>
</gene>
<dbReference type="PANTHER" id="PTHR30146">
    <property type="entry name" value="LACI-RELATED TRANSCRIPTIONAL REPRESSOR"/>
    <property type="match status" value="1"/>
</dbReference>